<feature type="domain" description="Glycosyltransferase 2-like" evidence="1">
    <location>
        <begin position="6"/>
        <end position="177"/>
    </location>
</feature>
<reference evidence="2 3" key="1">
    <citation type="submission" date="2020-08" db="EMBL/GenBank/DDBJ databases">
        <title>The Agave Microbiome: Exploring the role of microbial communities in plant adaptations to desert environments.</title>
        <authorList>
            <person name="Partida-Martinez L.P."/>
        </authorList>
    </citation>
    <scope>NUCLEOTIDE SEQUENCE [LARGE SCALE GENOMIC DNA]</scope>
    <source>
        <strain evidence="2 3">RAS26</strain>
    </source>
</reference>
<dbReference type="Gene3D" id="3.90.550.10">
    <property type="entry name" value="Spore Coat Polysaccharide Biosynthesis Protein SpsA, Chain A"/>
    <property type="match status" value="1"/>
</dbReference>
<proteinExistence type="predicted"/>
<evidence type="ECO:0000313" key="2">
    <source>
        <dbReference type="EMBL" id="MBB2922889.1"/>
    </source>
</evidence>
<dbReference type="GO" id="GO:0016758">
    <property type="term" value="F:hexosyltransferase activity"/>
    <property type="evidence" value="ECO:0007669"/>
    <property type="project" value="UniProtKB-ARBA"/>
</dbReference>
<sequence length="286" mass="31359">MTPRVSVVVPAYNNAEYIEATLESVLAQTYTDFELVVSDHASTDDTWERLQRFAADPRVRLLTTPAGGGARANWDRVSKEATGELLKLVCGDDLLYPTMLERQVEALDAAGEGTLVVTSSRDLVDGRGKVFLRARGLQGLSGRMSGRAALRAVVRSGSNPLGEPACVMFRRAALEAVGWWDDTYPYYIDAGTYAQVLLRGDLTVVDEPLAAFRVSASQWSVRLMRQQLEQAEGFHRRVHTLAPESVTPADVRRGNVLARVAAAQRRLAYAWLGSRMHPEKASAPAS</sequence>
<comment type="caution">
    <text evidence="2">The sequence shown here is derived from an EMBL/GenBank/DDBJ whole genome shotgun (WGS) entry which is preliminary data.</text>
</comment>
<dbReference type="Proteomes" id="UP000518206">
    <property type="component" value="Unassembled WGS sequence"/>
</dbReference>
<dbReference type="EMBL" id="JACHVX010000002">
    <property type="protein sequence ID" value="MBB2922889.1"/>
    <property type="molecule type" value="Genomic_DNA"/>
</dbReference>
<gene>
    <name evidence="2" type="ORF">FHR80_001801</name>
</gene>
<dbReference type="SUPFAM" id="SSF53448">
    <property type="entry name" value="Nucleotide-diphospho-sugar transferases"/>
    <property type="match status" value="1"/>
</dbReference>
<reference evidence="2 3" key="2">
    <citation type="submission" date="2020-08" db="EMBL/GenBank/DDBJ databases">
        <authorList>
            <person name="Partida-Martinez L."/>
            <person name="Huntemann M."/>
            <person name="Clum A."/>
            <person name="Wang J."/>
            <person name="Palaniappan K."/>
            <person name="Ritter S."/>
            <person name="Chen I.-M."/>
            <person name="Stamatis D."/>
            <person name="Reddy T."/>
            <person name="O'Malley R."/>
            <person name="Daum C."/>
            <person name="Shapiro N."/>
            <person name="Ivanova N."/>
            <person name="Kyrpides N."/>
            <person name="Woyke T."/>
        </authorList>
    </citation>
    <scope>NUCLEOTIDE SEQUENCE [LARGE SCALE GENOMIC DNA]</scope>
    <source>
        <strain evidence="2 3">RAS26</strain>
    </source>
</reference>
<dbReference type="PANTHER" id="PTHR22916">
    <property type="entry name" value="GLYCOSYLTRANSFERASE"/>
    <property type="match status" value="1"/>
</dbReference>
<dbReference type="InterPro" id="IPR029044">
    <property type="entry name" value="Nucleotide-diphossugar_trans"/>
</dbReference>
<keyword evidence="2" id="KW-0808">Transferase</keyword>
<dbReference type="PANTHER" id="PTHR22916:SF3">
    <property type="entry name" value="UDP-GLCNAC:BETAGAL BETA-1,3-N-ACETYLGLUCOSAMINYLTRANSFERASE-LIKE PROTEIN 1"/>
    <property type="match status" value="1"/>
</dbReference>
<accession>A0A7W4UEU8</accession>
<evidence type="ECO:0000313" key="3">
    <source>
        <dbReference type="Proteomes" id="UP000518206"/>
    </source>
</evidence>
<organism evidence="2 3">
    <name type="scientific">Cellulomonas cellasea</name>
    <dbReference type="NCBI Taxonomy" id="43670"/>
    <lineage>
        <taxon>Bacteria</taxon>
        <taxon>Bacillati</taxon>
        <taxon>Actinomycetota</taxon>
        <taxon>Actinomycetes</taxon>
        <taxon>Micrococcales</taxon>
        <taxon>Cellulomonadaceae</taxon>
        <taxon>Cellulomonas</taxon>
    </lineage>
</organism>
<name>A0A7W4UEU8_9CELL</name>
<dbReference type="InterPro" id="IPR001173">
    <property type="entry name" value="Glyco_trans_2-like"/>
</dbReference>
<evidence type="ECO:0000259" key="1">
    <source>
        <dbReference type="Pfam" id="PF00535"/>
    </source>
</evidence>
<protein>
    <submittedName>
        <fullName evidence="2">Glycosyltransferase involved in cell wall biosynthesis</fullName>
    </submittedName>
</protein>
<dbReference type="AlphaFoldDB" id="A0A7W4UEU8"/>
<dbReference type="Pfam" id="PF00535">
    <property type="entry name" value="Glycos_transf_2"/>
    <property type="match status" value="1"/>
</dbReference>
<dbReference type="CDD" id="cd00761">
    <property type="entry name" value="Glyco_tranf_GTA_type"/>
    <property type="match status" value="1"/>
</dbReference>
<dbReference type="RefSeq" id="WP_183295729.1">
    <property type="nucleotide sequence ID" value="NZ_JACHVX010000002.1"/>
</dbReference>